<dbReference type="GO" id="GO:0042765">
    <property type="term" value="C:GPI-anchor transamidase complex"/>
    <property type="evidence" value="ECO:0007669"/>
    <property type="project" value="InterPro"/>
</dbReference>
<evidence type="ECO:0000256" key="1">
    <source>
        <dbReference type="SAM" id="MobiDB-lite"/>
    </source>
</evidence>
<gene>
    <name evidence="4" type="primary">Pigt</name>
    <name evidence="4" type="ORF">DNF11_1054</name>
</gene>
<dbReference type="VEuPathDB" id="FungiDB:DNF11_1054"/>
<feature type="transmembrane region" description="Helical" evidence="2">
    <location>
        <begin position="517"/>
        <end position="536"/>
    </location>
</feature>
<keyword evidence="3" id="KW-0732">Signal</keyword>
<dbReference type="Proteomes" id="UP000269793">
    <property type="component" value="Chromosome II"/>
</dbReference>
<organism evidence="4 5">
    <name type="scientific">Malassezia restricta (strain ATCC 96810 / NBRC 103918 / CBS 7877)</name>
    <name type="common">Seborrheic dermatitis infection agent</name>
    <dbReference type="NCBI Taxonomy" id="425264"/>
    <lineage>
        <taxon>Eukaryota</taxon>
        <taxon>Fungi</taxon>
        <taxon>Dikarya</taxon>
        <taxon>Basidiomycota</taxon>
        <taxon>Ustilaginomycotina</taxon>
        <taxon>Malasseziomycetes</taxon>
        <taxon>Malasseziales</taxon>
        <taxon>Malasseziaceae</taxon>
        <taxon>Malassezia</taxon>
    </lineage>
</organism>
<protein>
    <submittedName>
        <fullName evidence="4">GPI transamidase component PIG-T</fullName>
    </submittedName>
</protein>
<dbReference type="PANTHER" id="PTHR12959">
    <property type="entry name" value="GPI TRANSAMIDASE COMPONENT PIG-T-RELATED"/>
    <property type="match status" value="1"/>
</dbReference>
<dbReference type="GO" id="GO:0016255">
    <property type="term" value="P:attachment of GPI anchor to protein"/>
    <property type="evidence" value="ECO:0007669"/>
    <property type="project" value="InterPro"/>
</dbReference>
<evidence type="ECO:0000256" key="3">
    <source>
        <dbReference type="SAM" id="SignalP"/>
    </source>
</evidence>
<sequence length="550" mass="62134">MRRLFAYLVLVADVLLTSVLGVESFNETLTLRPLVGGRVHAAFTFELASDASSIHHFSLLPRPLLQPVASLGVQELRLAMNKGRWMYEEWGSPAPGTLGDDGVASGAEVWASINNDTEMWPRWRVLTSALASVSCASLDGIDETTTIMPNYPYFGTNSPVVHAYLTSESVCTENISPLLKLLPCKSGAGLASLIKPHSILQAEFHGVSLHVRQINSVWHVTIRVHVVKRPSQRQDTQWAMHDLFSAHLEKTCPVSTSSQVHVRSSTVPEPAVQSDESLREEQEWTWDDEEDEKPLPYTVPMSTYTYDTRAYRDKGLNVAFVSNATSPLLRPPPLRASRQVLGHGQEDNKVHLTLRNDMPAETVHVMYYEHLPPTVLPLLHTLHSDAQVDDYDEADDMVRFRDDVTEPFVVNATYKPPKVRKIMGFMELELRVPAASTLTVTYTLKKHMLHYDEHIPDPHRGMDLPPAMFTPLGAHGTLWSQEHRHLPVYHVQAPHLYTTPGLIDMVLPDFSMPYNVILFYSTFVALFFGTMLNHLLRRYRDVYVKSRMTQ</sequence>
<dbReference type="PANTHER" id="PTHR12959:SF11">
    <property type="entry name" value="GPI TRANSAMIDASE COMPONENT PIG-T"/>
    <property type="match status" value="1"/>
</dbReference>
<dbReference type="EMBL" id="CP033149">
    <property type="protein sequence ID" value="AYO42004.1"/>
    <property type="molecule type" value="Genomic_DNA"/>
</dbReference>
<keyword evidence="2" id="KW-0812">Transmembrane</keyword>
<feature type="compositionally biased region" description="Acidic residues" evidence="1">
    <location>
        <begin position="283"/>
        <end position="292"/>
    </location>
</feature>
<proteinExistence type="predicted"/>
<dbReference type="InterPro" id="IPR007245">
    <property type="entry name" value="PIG-T"/>
</dbReference>
<evidence type="ECO:0000313" key="4">
    <source>
        <dbReference type="EMBL" id="AYO42004.1"/>
    </source>
</evidence>
<name>A0A3G2S205_MALR7</name>
<keyword evidence="2" id="KW-0472">Membrane</keyword>
<evidence type="ECO:0000313" key="5">
    <source>
        <dbReference type="Proteomes" id="UP000269793"/>
    </source>
</evidence>
<dbReference type="Pfam" id="PF04113">
    <property type="entry name" value="Gpi16"/>
    <property type="match status" value="2"/>
</dbReference>
<feature type="chain" id="PRO_5018166830" evidence="3">
    <location>
        <begin position="22"/>
        <end position="550"/>
    </location>
</feature>
<feature type="region of interest" description="Disordered" evidence="1">
    <location>
        <begin position="259"/>
        <end position="292"/>
    </location>
</feature>
<keyword evidence="2" id="KW-1133">Transmembrane helix</keyword>
<feature type="signal peptide" evidence="3">
    <location>
        <begin position="1"/>
        <end position="21"/>
    </location>
</feature>
<accession>A0A3G2S205</accession>
<keyword evidence="5" id="KW-1185">Reference proteome</keyword>
<reference evidence="4 5" key="1">
    <citation type="submission" date="2018-10" db="EMBL/GenBank/DDBJ databases">
        <title>Complete genome sequence of Malassezia restricta CBS 7877.</title>
        <authorList>
            <person name="Morand S.C."/>
            <person name="Bertignac M."/>
            <person name="Iltis A."/>
            <person name="Kolder I."/>
            <person name="Pirovano W."/>
            <person name="Jourdain R."/>
            <person name="Clavaud C."/>
        </authorList>
    </citation>
    <scope>NUCLEOTIDE SEQUENCE [LARGE SCALE GENOMIC DNA]</scope>
    <source>
        <strain evidence="4 5">CBS 7877</strain>
    </source>
</reference>
<dbReference type="AlphaFoldDB" id="A0A3G2S205"/>
<dbReference type="OrthoDB" id="331263at2759"/>
<evidence type="ECO:0000256" key="2">
    <source>
        <dbReference type="SAM" id="Phobius"/>
    </source>
</evidence>
<dbReference type="STRING" id="425264.A0A3G2S205"/>